<name>A0A9P8LGK5_9PEZI</name>
<proteinExistence type="predicted"/>
<comment type="caution">
    <text evidence="2">The sequence shown here is derived from an EMBL/GenBank/DDBJ whole genome shotgun (WGS) entry which is preliminary data.</text>
</comment>
<evidence type="ECO:0000313" key="3">
    <source>
        <dbReference type="Proteomes" id="UP000750711"/>
    </source>
</evidence>
<dbReference type="Proteomes" id="UP000750711">
    <property type="component" value="Unassembled WGS sequence"/>
</dbReference>
<evidence type="ECO:0000256" key="1">
    <source>
        <dbReference type="SAM" id="MobiDB-lite"/>
    </source>
</evidence>
<feature type="compositionally biased region" description="Polar residues" evidence="1">
    <location>
        <begin position="65"/>
        <end position="80"/>
    </location>
</feature>
<dbReference type="EMBL" id="JAGHQM010000147">
    <property type="protein sequence ID" value="KAH0565016.1"/>
    <property type="molecule type" value="Genomic_DNA"/>
</dbReference>
<keyword evidence="3" id="KW-1185">Reference proteome</keyword>
<gene>
    <name evidence="2" type="ORF">GP486_001586</name>
</gene>
<feature type="compositionally biased region" description="Basic and acidic residues" evidence="1">
    <location>
        <begin position="150"/>
        <end position="175"/>
    </location>
</feature>
<dbReference type="AlphaFoldDB" id="A0A9P8LGK5"/>
<sequence>MSTGIEQTFHLTKEDVRKLESRESKIQGGKVPADSEVSIMKVILLSKPDSRVRILLAPLEHPRVTSFSSQSTVDSNSNPDTIAERQASLPLPEQPPMPSDWNSADQRTVNVGSGRLADDVSYGNGQSGLRSPATGDSAVRVSGQTWKEATAPDERVGREGKEGLEGPPKDARRKT</sequence>
<protein>
    <submittedName>
        <fullName evidence="2">Uncharacterized protein</fullName>
    </submittedName>
</protein>
<organism evidence="2 3">
    <name type="scientific">Trichoglossum hirsutum</name>
    <dbReference type="NCBI Taxonomy" id="265104"/>
    <lineage>
        <taxon>Eukaryota</taxon>
        <taxon>Fungi</taxon>
        <taxon>Dikarya</taxon>
        <taxon>Ascomycota</taxon>
        <taxon>Pezizomycotina</taxon>
        <taxon>Geoglossomycetes</taxon>
        <taxon>Geoglossales</taxon>
        <taxon>Geoglossaceae</taxon>
        <taxon>Trichoglossum</taxon>
    </lineage>
</organism>
<accession>A0A9P8LGK5</accession>
<feature type="region of interest" description="Disordered" evidence="1">
    <location>
        <begin position="61"/>
        <end position="175"/>
    </location>
</feature>
<evidence type="ECO:0000313" key="2">
    <source>
        <dbReference type="EMBL" id="KAH0565016.1"/>
    </source>
</evidence>
<reference evidence="2" key="1">
    <citation type="submission" date="2021-03" db="EMBL/GenBank/DDBJ databases">
        <title>Comparative genomics and phylogenomic investigation of the class Geoglossomycetes provide insights into ecological specialization and systematics.</title>
        <authorList>
            <person name="Melie T."/>
            <person name="Pirro S."/>
            <person name="Miller A.N."/>
            <person name="Quandt A."/>
        </authorList>
    </citation>
    <scope>NUCLEOTIDE SEQUENCE</scope>
    <source>
        <strain evidence="2">CAQ_001_2017</strain>
    </source>
</reference>
<feature type="compositionally biased region" description="Polar residues" evidence="1">
    <location>
        <begin position="100"/>
        <end position="111"/>
    </location>
</feature>